<protein>
    <recommendedName>
        <fullName evidence="1">BTB domain-containing protein</fullName>
    </recommendedName>
</protein>
<gene>
    <name evidence="2" type="ORF">Agabi119p4_3305</name>
</gene>
<dbReference type="Pfam" id="PF00651">
    <property type="entry name" value="BTB"/>
    <property type="match status" value="1"/>
</dbReference>
<name>A0A8H7F6Y8_AGABI</name>
<dbReference type="InterPro" id="IPR000210">
    <property type="entry name" value="BTB/POZ_dom"/>
</dbReference>
<dbReference type="PROSITE" id="PS50097">
    <property type="entry name" value="BTB"/>
    <property type="match status" value="1"/>
</dbReference>
<evidence type="ECO:0000259" key="1">
    <source>
        <dbReference type="PROSITE" id="PS50097"/>
    </source>
</evidence>
<organism evidence="2 3">
    <name type="scientific">Agaricus bisporus var. burnettii</name>
    <dbReference type="NCBI Taxonomy" id="192524"/>
    <lineage>
        <taxon>Eukaryota</taxon>
        <taxon>Fungi</taxon>
        <taxon>Dikarya</taxon>
        <taxon>Basidiomycota</taxon>
        <taxon>Agaricomycotina</taxon>
        <taxon>Agaricomycetes</taxon>
        <taxon>Agaricomycetidae</taxon>
        <taxon>Agaricales</taxon>
        <taxon>Agaricineae</taxon>
        <taxon>Agaricaceae</taxon>
        <taxon>Agaricus</taxon>
    </lineage>
</organism>
<proteinExistence type="predicted"/>
<comment type="caution">
    <text evidence="2">The sequence shown here is derived from an EMBL/GenBank/DDBJ whole genome shotgun (WGS) entry which is preliminary data.</text>
</comment>
<dbReference type="EMBL" id="JABXXO010000004">
    <property type="protein sequence ID" value="KAF7778960.1"/>
    <property type="molecule type" value="Genomic_DNA"/>
</dbReference>
<feature type="domain" description="BTB" evidence="1">
    <location>
        <begin position="64"/>
        <end position="141"/>
    </location>
</feature>
<accession>A0A8H7F6Y8</accession>
<dbReference type="SMART" id="SM00225">
    <property type="entry name" value="BTB"/>
    <property type="match status" value="1"/>
</dbReference>
<dbReference type="Gene3D" id="3.30.710.10">
    <property type="entry name" value="Potassium Channel Kv1.1, Chain A"/>
    <property type="match status" value="1"/>
</dbReference>
<evidence type="ECO:0000313" key="3">
    <source>
        <dbReference type="Proteomes" id="UP000629468"/>
    </source>
</evidence>
<dbReference type="Proteomes" id="UP000629468">
    <property type="component" value="Unassembled WGS sequence"/>
</dbReference>
<evidence type="ECO:0000313" key="2">
    <source>
        <dbReference type="EMBL" id="KAF7778960.1"/>
    </source>
</evidence>
<dbReference type="SUPFAM" id="SSF54695">
    <property type="entry name" value="POZ domain"/>
    <property type="match status" value="1"/>
</dbReference>
<dbReference type="AlphaFoldDB" id="A0A8H7F6Y8"/>
<reference evidence="2 3" key="1">
    <citation type="journal article" name="Sci. Rep.">
        <title>Telomere-to-telomere assembled and centromere annotated genomes of the two main subspecies of the button mushroom Agaricus bisporus reveal especially polymorphic chromosome ends.</title>
        <authorList>
            <person name="Sonnenberg A.S.M."/>
            <person name="Sedaghat-Telgerd N."/>
            <person name="Lavrijssen B."/>
            <person name="Ohm R.A."/>
            <person name="Hendrickx P.M."/>
            <person name="Scholtmeijer K."/>
            <person name="Baars J.J.P."/>
            <person name="van Peer A."/>
        </authorList>
    </citation>
    <scope>NUCLEOTIDE SEQUENCE [LARGE SCALE GENOMIC DNA]</scope>
    <source>
        <strain evidence="2 3">H119_p4</strain>
    </source>
</reference>
<sequence length="328" mass="37983">MTLLRLEPCYFYREKYRRVLILLQEKDCIQSTFYLFVCSSMDSSPSTENPVPVRDESFYFDDDPMATFLVENRLFKIHRHFFIQGSIIFRDLFAQTGGPDDPVMRTDKESDEKTIPLPDVTAKEFRTLLRFFYAMSLPSMSANKDTVIELLSFNQEDKLALLSIAHRFVFDEIFNYISQRVEHMEIPVVERIRLGDKYDLTPWLTSAYKEILDRTSLESNMRQEEIDVLGLDRVVKILLAKTFMLRESLDGVQEAPRVHATSCSLCRNCSHWKRSFGSRRQAHFVGLTPTADVVEKYFFSSCSRAMSPLSRAVSVIEESSDASDDDDS</sequence>
<dbReference type="InterPro" id="IPR011333">
    <property type="entry name" value="SKP1/BTB/POZ_sf"/>
</dbReference>